<dbReference type="InterPro" id="IPR036388">
    <property type="entry name" value="WH-like_DNA-bd_sf"/>
</dbReference>
<dbReference type="Proteomes" id="UP001228581">
    <property type="component" value="Unassembled WGS sequence"/>
</dbReference>
<evidence type="ECO:0000259" key="7">
    <source>
        <dbReference type="Pfam" id="PF08281"/>
    </source>
</evidence>
<protein>
    <submittedName>
        <fullName evidence="8">RNA polymerase sigma factor</fullName>
    </submittedName>
</protein>
<dbReference type="Pfam" id="PF08281">
    <property type="entry name" value="Sigma70_r4_2"/>
    <property type="match status" value="1"/>
</dbReference>
<feature type="domain" description="RNA polymerase sigma-70 region 2" evidence="6">
    <location>
        <begin position="25"/>
        <end position="90"/>
    </location>
</feature>
<evidence type="ECO:0000313" key="8">
    <source>
        <dbReference type="EMBL" id="MDJ1494904.1"/>
    </source>
</evidence>
<dbReference type="SUPFAM" id="SSF88946">
    <property type="entry name" value="Sigma2 domain of RNA polymerase sigma factors"/>
    <property type="match status" value="1"/>
</dbReference>
<dbReference type="Pfam" id="PF04542">
    <property type="entry name" value="Sigma70_r2"/>
    <property type="match status" value="1"/>
</dbReference>
<keyword evidence="9" id="KW-1185">Reference proteome</keyword>
<organism evidence="8 9">
    <name type="scientific">Xanthocytophaga flava</name>
    <dbReference type="NCBI Taxonomy" id="3048013"/>
    <lineage>
        <taxon>Bacteria</taxon>
        <taxon>Pseudomonadati</taxon>
        <taxon>Bacteroidota</taxon>
        <taxon>Cytophagia</taxon>
        <taxon>Cytophagales</taxon>
        <taxon>Rhodocytophagaceae</taxon>
        <taxon>Xanthocytophaga</taxon>
    </lineage>
</organism>
<dbReference type="SUPFAM" id="SSF88659">
    <property type="entry name" value="Sigma3 and sigma4 domains of RNA polymerase sigma factors"/>
    <property type="match status" value="1"/>
</dbReference>
<sequence>MRSTISFVSKMNIHQNEYNVQEEFLQHRSTLESYLYRLCGNREDAKDLVHDTYLKAVSNFDSFKGNSTFKTWVFAIATNLAKDNYRVQKRWPLNAQDLCRNATESDVEKHDRIISAFESQSEPSFDIVEHMNYCFTCMAKNLTLQQQIALILKEIYQFKRNEIASILQMTEGVVKHLLFEARKELQEKYEKRCALINKNGPCYQCAELNDYLSPAADSFQKLDNLKLPSDLQGHFRKRFSLISKINPLTDNGALLEDTIMRILNEAIASD</sequence>
<evidence type="ECO:0000256" key="1">
    <source>
        <dbReference type="ARBA" id="ARBA00010641"/>
    </source>
</evidence>
<name>A0ABT7CQG2_9BACT</name>
<evidence type="ECO:0000256" key="4">
    <source>
        <dbReference type="ARBA" id="ARBA00023125"/>
    </source>
</evidence>
<proteinExistence type="inferred from homology"/>
<keyword evidence="3" id="KW-0731">Sigma factor</keyword>
<dbReference type="InterPro" id="IPR014284">
    <property type="entry name" value="RNA_pol_sigma-70_dom"/>
</dbReference>
<dbReference type="InterPro" id="IPR013324">
    <property type="entry name" value="RNA_pol_sigma_r3/r4-like"/>
</dbReference>
<comment type="caution">
    <text evidence="8">The sequence shown here is derived from an EMBL/GenBank/DDBJ whole genome shotgun (WGS) entry which is preliminary data.</text>
</comment>
<evidence type="ECO:0000259" key="6">
    <source>
        <dbReference type="Pfam" id="PF04542"/>
    </source>
</evidence>
<dbReference type="NCBIfam" id="TIGR02937">
    <property type="entry name" value="sigma70-ECF"/>
    <property type="match status" value="1"/>
</dbReference>
<dbReference type="Gene3D" id="1.10.1740.10">
    <property type="match status" value="1"/>
</dbReference>
<evidence type="ECO:0000313" key="9">
    <source>
        <dbReference type="Proteomes" id="UP001228581"/>
    </source>
</evidence>
<dbReference type="InterPro" id="IPR013325">
    <property type="entry name" value="RNA_pol_sigma_r2"/>
</dbReference>
<dbReference type="EMBL" id="JASJOT010000012">
    <property type="protein sequence ID" value="MDJ1494904.1"/>
    <property type="molecule type" value="Genomic_DNA"/>
</dbReference>
<keyword evidence="5" id="KW-0804">Transcription</keyword>
<dbReference type="Gene3D" id="1.10.10.10">
    <property type="entry name" value="Winged helix-like DNA-binding domain superfamily/Winged helix DNA-binding domain"/>
    <property type="match status" value="1"/>
</dbReference>
<keyword evidence="2" id="KW-0805">Transcription regulation</keyword>
<feature type="domain" description="RNA polymerase sigma factor 70 region 4 type 2" evidence="7">
    <location>
        <begin position="136"/>
        <end position="185"/>
    </location>
</feature>
<dbReference type="InterPro" id="IPR007627">
    <property type="entry name" value="RNA_pol_sigma70_r2"/>
</dbReference>
<keyword evidence="4" id="KW-0238">DNA-binding</keyword>
<accession>A0ABT7CQG2</accession>
<gene>
    <name evidence="8" type="ORF">QNI19_18340</name>
</gene>
<dbReference type="RefSeq" id="WP_313998469.1">
    <property type="nucleotide sequence ID" value="NZ_JASJOR010000003.1"/>
</dbReference>
<dbReference type="InterPro" id="IPR013249">
    <property type="entry name" value="RNA_pol_sigma70_r4_t2"/>
</dbReference>
<dbReference type="PANTHER" id="PTHR43133">
    <property type="entry name" value="RNA POLYMERASE ECF-TYPE SIGMA FACTO"/>
    <property type="match status" value="1"/>
</dbReference>
<dbReference type="PANTHER" id="PTHR43133:SF8">
    <property type="entry name" value="RNA POLYMERASE SIGMA FACTOR HI_1459-RELATED"/>
    <property type="match status" value="1"/>
</dbReference>
<evidence type="ECO:0000256" key="5">
    <source>
        <dbReference type="ARBA" id="ARBA00023163"/>
    </source>
</evidence>
<reference evidence="8 9" key="1">
    <citation type="submission" date="2023-05" db="EMBL/GenBank/DDBJ databases">
        <authorList>
            <person name="Zhang X."/>
        </authorList>
    </citation>
    <scope>NUCLEOTIDE SEQUENCE [LARGE SCALE GENOMIC DNA]</scope>
    <source>
        <strain evidence="8 9">DM2B3-1</strain>
    </source>
</reference>
<comment type="similarity">
    <text evidence="1">Belongs to the sigma-70 factor family. ECF subfamily.</text>
</comment>
<evidence type="ECO:0000256" key="2">
    <source>
        <dbReference type="ARBA" id="ARBA00023015"/>
    </source>
</evidence>
<evidence type="ECO:0000256" key="3">
    <source>
        <dbReference type="ARBA" id="ARBA00023082"/>
    </source>
</evidence>
<dbReference type="InterPro" id="IPR039425">
    <property type="entry name" value="RNA_pol_sigma-70-like"/>
</dbReference>